<dbReference type="RefSeq" id="WP_221024462.1">
    <property type="nucleotide sequence ID" value="NZ_JAIEZQ010000001.1"/>
</dbReference>
<reference evidence="1 2" key="1">
    <citation type="submission" date="2021-08" db="EMBL/GenBank/DDBJ databases">
        <title>Nocardioides bacterium WL0053 sp. nov., isolated from the sediment.</title>
        <authorList>
            <person name="Wang L."/>
            <person name="Zhang D."/>
            <person name="Zhang A."/>
        </authorList>
    </citation>
    <scope>NUCLEOTIDE SEQUENCE [LARGE SCALE GENOMIC DNA]</scope>
    <source>
        <strain evidence="1 2">WL0053</strain>
    </source>
</reference>
<evidence type="ECO:0000313" key="1">
    <source>
        <dbReference type="EMBL" id="MBY9074829.1"/>
    </source>
</evidence>
<gene>
    <name evidence="1" type="ORF">K1X13_08355</name>
</gene>
<dbReference type="InterPro" id="IPR051135">
    <property type="entry name" value="Gal/GlcNAc/GalNAc_ST"/>
</dbReference>
<keyword evidence="2" id="KW-1185">Reference proteome</keyword>
<name>A0ABS7RK23_9ACTN</name>
<dbReference type="PANTHER" id="PTHR10704:SF44">
    <property type="entry name" value="LD35051P-RELATED"/>
    <property type="match status" value="1"/>
</dbReference>
<organism evidence="1 2">
    <name type="scientific">Nocardioides jiangsuensis</name>
    <dbReference type="NCBI Taxonomy" id="2866161"/>
    <lineage>
        <taxon>Bacteria</taxon>
        <taxon>Bacillati</taxon>
        <taxon>Actinomycetota</taxon>
        <taxon>Actinomycetes</taxon>
        <taxon>Propionibacteriales</taxon>
        <taxon>Nocardioidaceae</taxon>
        <taxon>Nocardioides</taxon>
    </lineage>
</organism>
<dbReference type="InterPro" id="IPR027417">
    <property type="entry name" value="P-loop_NTPase"/>
</dbReference>
<comment type="caution">
    <text evidence="1">The sequence shown here is derived from an EMBL/GenBank/DDBJ whole genome shotgun (WGS) entry which is preliminary data.</text>
</comment>
<dbReference type="Gene3D" id="3.40.50.300">
    <property type="entry name" value="P-loop containing nucleotide triphosphate hydrolases"/>
    <property type="match status" value="1"/>
</dbReference>
<protein>
    <submittedName>
        <fullName evidence="1">Sulfotransferase</fullName>
    </submittedName>
</protein>
<dbReference type="PANTHER" id="PTHR10704">
    <property type="entry name" value="CARBOHYDRATE SULFOTRANSFERASE"/>
    <property type="match status" value="1"/>
</dbReference>
<accession>A0ABS7RK23</accession>
<proteinExistence type="predicted"/>
<evidence type="ECO:0000313" key="2">
    <source>
        <dbReference type="Proteomes" id="UP000754710"/>
    </source>
</evidence>
<dbReference type="SUPFAM" id="SSF52540">
    <property type="entry name" value="P-loop containing nucleoside triphosphate hydrolases"/>
    <property type="match status" value="1"/>
</dbReference>
<dbReference type="Pfam" id="PF13469">
    <property type="entry name" value="Sulfotransfer_3"/>
    <property type="match status" value="1"/>
</dbReference>
<dbReference type="EMBL" id="JAIEZQ010000001">
    <property type="protein sequence ID" value="MBY9074829.1"/>
    <property type="molecule type" value="Genomic_DNA"/>
</dbReference>
<dbReference type="Proteomes" id="UP000754710">
    <property type="component" value="Unassembled WGS sequence"/>
</dbReference>
<sequence length="301" mass="33557">MIGGWGRCGSTLLDMMLGQVPGLVSAGEVRELWLRGCVENRPCGCGASFRTCPFWTEVGEAAFGGWDNLDLDRVLRVRYTVDRPWGVPRLLSRRTAGDEDLAMYGDVLARLFEGIRKVSGARVVIDSSKLPSHTMMLRRTADVDVRLVHLVRDSRGVAYSNTKVVLKQVTEGEPTMLPRHGAVGASARYTLYNGLTAWTNRLDVDYMLLRYEDLIADPERNLRAILAHAGEPDDVELPFLTSEGALLAENHLVDGNPVRFSKGAVPLRSDEEWRTRMTSRDRRLVTALTLPLLATYGYPVR</sequence>